<evidence type="ECO:0000256" key="1">
    <source>
        <dbReference type="ARBA" id="ARBA00001938"/>
    </source>
</evidence>
<dbReference type="Proteomes" id="UP001501461">
    <property type="component" value="Unassembled WGS sequence"/>
</dbReference>
<gene>
    <name evidence="10" type="ORF">GCM10009720_29410</name>
</gene>
<dbReference type="InterPro" id="IPR036625">
    <property type="entry name" value="E3-bd_dom_sf"/>
</dbReference>
<reference evidence="11" key="1">
    <citation type="journal article" date="2019" name="Int. J. Syst. Evol. Microbiol.">
        <title>The Global Catalogue of Microorganisms (GCM) 10K type strain sequencing project: providing services to taxonomists for standard genome sequencing and annotation.</title>
        <authorList>
            <consortium name="The Broad Institute Genomics Platform"/>
            <consortium name="The Broad Institute Genome Sequencing Center for Infectious Disease"/>
            <person name="Wu L."/>
            <person name="Ma J."/>
        </authorList>
    </citation>
    <scope>NUCLEOTIDE SEQUENCE [LARGE SCALE GENOMIC DNA]</scope>
    <source>
        <strain evidence="11">JCM 13595</strain>
    </source>
</reference>
<keyword evidence="5 6" id="KW-0012">Acyltransferase</keyword>
<dbReference type="Pfam" id="PF00364">
    <property type="entry name" value="Biotin_lipoyl"/>
    <property type="match status" value="1"/>
</dbReference>
<keyword evidence="11" id="KW-1185">Reference proteome</keyword>
<keyword evidence="3 6" id="KW-0808">Transferase</keyword>
<organism evidence="10 11">
    <name type="scientific">Yaniella flava</name>
    <dbReference type="NCBI Taxonomy" id="287930"/>
    <lineage>
        <taxon>Bacteria</taxon>
        <taxon>Bacillati</taxon>
        <taxon>Actinomycetota</taxon>
        <taxon>Actinomycetes</taxon>
        <taxon>Micrococcales</taxon>
        <taxon>Micrococcaceae</taxon>
        <taxon>Yaniella</taxon>
    </lineage>
</organism>
<dbReference type="Pfam" id="PF02817">
    <property type="entry name" value="E3_binding"/>
    <property type="match status" value="1"/>
</dbReference>
<evidence type="ECO:0000313" key="10">
    <source>
        <dbReference type="EMBL" id="GAA2046626.1"/>
    </source>
</evidence>
<feature type="domain" description="Peripheral subunit-binding (PSBD)" evidence="9">
    <location>
        <begin position="147"/>
        <end position="184"/>
    </location>
</feature>
<evidence type="ECO:0000259" key="9">
    <source>
        <dbReference type="PROSITE" id="PS51826"/>
    </source>
</evidence>
<dbReference type="InterPro" id="IPR001078">
    <property type="entry name" value="2-oxoacid_DH_actylTfrase"/>
</dbReference>
<dbReference type="PANTHER" id="PTHR43178">
    <property type="entry name" value="DIHYDROLIPOAMIDE ACETYLTRANSFERASE COMPONENT OF PYRUVATE DEHYDROGENASE COMPLEX"/>
    <property type="match status" value="1"/>
</dbReference>
<comment type="cofactor">
    <cofactor evidence="1 6">
        <name>(R)-lipoate</name>
        <dbReference type="ChEBI" id="CHEBI:83088"/>
    </cofactor>
</comment>
<dbReference type="PROSITE" id="PS50968">
    <property type="entry name" value="BIOTINYL_LIPOYL"/>
    <property type="match status" value="1"/>
</dbReference>
<evidence type="ECO:0000256" key="6">
    <source>
        <dbReference type="RuleBase" id="RU003423"/>
    </source>
</evidence>
<evidence type="ECO:0000256" key="5">
    <source>
        <dbReference type="ARBA" id="ARBA00023315"/>
    </source>
</evidence>
<dbReference type="EMBL" id="BAAAMN010000072">
    <property type="protein sequence ID" value="GAA2046626.1"/>
    <property type="molecule type" value="Genomic_DNA"/>
</dbReference>
<evidence type="ECO:0000256" key="2">
    <source>
        <dbReference type="ARBA" id="ARBA00007317"/>
    </source>
</evidence>
<dbReference type="PROSITE" id="PS51826">
    <property type="entry name" value="PSBD"/>
    <property type="match status" value="1"/>
</dbReference>
<dbReference type="InterPro" id="IPR023213">
    <property type="entry name" value="CAT-like_dom_sf"/>
</dbReference>
<evidence type="ECO:0000313" key="11">
    <source>
        <dbReference type="Proteomes" id="UP001501461"/>
    </source>
</evidence>
<feature type="compositionally biased region" description="Acidic residues" evidence="7">
    <location>
        <begin position="118"/>
        <end position="130"/>
    </location>
</feature>
<feature type="domain" description="Lipoyl-binding" evidence="8">
    <location>
        <begin position="1"/>
        <end position="76"/>
    </location>
</feature>
<dbReference type="SUPFAM" id="SSF52777">
    <property type="entry name" value="CoA-dependent acyltransferases"/>
    <property type="match status" value="1"/>
</dbReference>
<protein>
    <recommendedName>
        <fullName evidence="6">Dihydrolipoamide acetyltransferase component of pyruvate dehydrogenase complex</fullName>
        <ecNumber evidence="6">2.3.1.-</ecNumber>
    </recommendedName>
</protein>
<evidence type="ECO:0000256" key="3">
    <source>
        <dbReference type="ARBA" id="ARBA00022679"/>
    </source>
</evidence>
<dbReference type="InterPro" id="IPR004167">
    <property type="entry name" value="PSBD"/>
</dbReference>
<keyword evidence="4 6" id="KW-0450">Lipoyl</keyword>
<dbReference type="SUPFAM" id="SSF47005">
    <property type="entry name" value="Peripheral subunit-binding domain of 2-oxo acid dehydrogenase complex"/>
    <property type="match status" value="1"/>
</dbReference>
<evidence type="ECO:0000259" key="8">
    <source>
        <dbReference type="PROSITE" id="PS50968"/>
    </source>
</evidence>
<dbReference type="Pfam" id="PF00198">
    <property type="entry name" value="2-oxoacid_dh"/>
    <property type="match status" value="1"/>
</dbReference>
<dbReference type="Gene3D" id="3.30.559.10">
    <property type="entry name" value="Chloramphenicol acetyltransferase-like domain"/>
    <property type="match status" value="1"/>
</dbReference>
<dbReference type="RefSeq" id="WP_343960154.1">
    <property type="nucleotide sequence ID" value="NZ_BAAAMN010000072.1"/>
</dbReference>
<dbReference type="Gene3D" id="2.40.50.100">
    <property type="match status" value="1"/>
</dbReference>
<dbReference type="CDD" id="cd06849">
    <property type="entry name" value="lipoyl_domain"/>
    <property type="match status" value="1"/>
</dbReference>
<dbReference type="InterPro" id="IPR000089">
    <property type="entry name" value="Biotin_lipoyl"/>
</dbReference>
<feature type="region of interest" description="Disordered" evidence="7">
    <location>
        <begin position="83"/>
        <end position="145"/>
    </location>
</feature>
<dbReference type="PANTHER" id="PTHR43178:SF5">
    <property type="entry name" value="LIPOAMIDE ACYLTRANSFERASE COMPONENT OF BRANCHED-CHAIN ALPHA-KETO ACID DEHYDROGENASE COMPLEX, MITOCHONDRIAL"/>
    <property type="match status" value="1"/>
</dbReference>
<name>A0ABP5GHF2_9MICC</name>
<sequence length="430" mass="45864">MKIFTLPDVGEGLTEADIANWMVQVGDSVTVNQVIAEIETAKSLVEIPSPWVGEVKELYAQVGDTVHVGDNFIAIQVTSSADEEEASQAPLVGSGPKDDTPGTRRRRRRPTAPAETEIPVEPETPVEPEPEPAPTPAAKSDLFTKVLAKPPVRKLAKDNGLDLTSITPTGEHGEVTRADVHAVLRDATPTAQATPSAATSEGQSETIKVTGVRKATAKAVTESYTSAPHISVFRQIDATRTMEYLQTLKKHPRFEHVKVSPLLVLSMAVAQAAKNTPEANATWHGDSYTLHHHVNLGLAAATERGLLVPNIKNAHELNQLGMAEAIQELTQRARDGKTQPNELADGTITITNVGVLGLDTGTPILNPGESAIIAFGAIKQQPWVVDGKIEPRWVTTLGGSFDHRIVDGSEAGAFLADVAAILEEPALLIS</sequence>
<dbReference type="Gene3D" id="4.10.320.10">
    <property type="entry name" value="E3-binding domain"/>
    <property type="match status" value="1"/>
</dbReference>
<dbReference type="SUPFAM" id="SSF51230">
    <property type="entry name" value="Single hybrid motif"/>
    <property type="match status" value="1"/>
</dbReference>
<evidence type="ECO:0000256" key="7">
    <source>
        <dbReference type="SAM" id="MobiDB-lite"/>
    </source>
</evidence>
<comment type="caution">
    <text evidence="10">The sequence shown here is derived from an EMBL/GenBank/DDBJ whole genome shotgun (WGS) entry which is preliminary data.</text>
</comment>
<proteinExistence type="inferred from homology"/>
<dbReference type="InterPro" id="IPR050743">
    <property type="entry name" value="2-oxoacid_DH_E2_comp"/>
</dbReference>
<dbReference type="InterPro" id="IPR011053">
    <property type="entry name" value="Single_hybrid_motif"/>
</dbReference>
<comment type="similarity">
    <text evidence="2 6">Belongs to the 2-oxoacid dehydrogenase family.</text>
</comment>
<accession>A0ABP5GHF2</accession>
<dbReference type="EC" id="2.3.1.-" evidence="6"/>
<evidence type="ECO:0000256" key="4">
    <source>
        <dbReference type="ARBA" id="ARBA00022823"/>
    </source>
</evidence>